<accession>A0ABQ7N5K0</accession>
<feature type="non-terminal residue" evidence="2">
    <location>
        <position position="1"/>
    </location>
</feature>
<dbReference type="Proteomes" id="UP000823674">
    <property type="component" value="Chromosome A03"/>
</dbReference>
<comment type="caution">
    <text evidence="2">The sequence shown here is derived from an EMBL/GenBank/DDBJ whole genome shotgun (WGS) entry which is preliminary data.</text>
</comment>
<feature type="compositionally biased region" description="Basic and acidic residues" evidence="1">
    <location>
        <begin position="143"/>
        <end position="157"/>
    </location>
</feature>
<feature type="region of interest" description="Disordered" evidence="1">
    <location>
        <begin position="1"/>
        <end position="157"/>
    </location>
</feature>
<proteinExistence type="predicted"/>
<dbReference type="EMBL" id="JADBGQ010000003">
    <property type="protein sequence ID" value="KAG5406188.1"/>
    <property type="molecule type" value="Genomic_DNA"/>
</dbReference>
<sequence>PKGRNPLRKESTRPTTWTSARRCKTRVKERTDRLPPAIGGRLDGTPPSSKVLPLKNSSPWNHLHGCSSQQITYNRSHHRRSSSRLRKERRLGKEERETSINKTGRTPVLSCRRHREKRDAESKAGQLRRGNHKPPETKAGCTRRTDRVCQRQNRREKPATKQSYLDIFFVKNHSERTKKREKLLTQILYK</sequence>
<feature type="compositionally biased region" description="Basic residues" evidence="1">
    <location>
        <begin position="75"/>
        <end position="90"/>
    </location>
</feature>
<protein>
    <submittedName>
        <fullName evidence="2">Uncharacterized protein</fullName>
    </submittedName>
</protein>
<evidence type="ECO:0000313" key="2">
    <source>
        <dbReference type="EMBL" id="KAG5406188.1"/>
    </source>
</evidence>
<evidence type="ECO:0000313" key="3">
    <source>
        <dbReference type="Proteomes" id="UP000823674"/>
    </source>
</evidence>
<feature type="compositionally biased region" description="Polar residues" evidence="1">
    <location>
        <begin position="55"/>
        <end position="74"/>
    </location>
</feature>
<keyword evidence="3" id="KW-1185">Reference proteome</keyword>
<name>A0ABQ7N5K0_BRACM</name>
<organism evidence="2 3">
    <name type="scientific">Brassica rapa subsp. trilocularis</name>
    <dbReference type="NCBI Taxonomy" id="1813537"/>
    <lineage>
        <taxon>Eukaryota</taxon>
        <taxon>Viridiplantae</taxon>
        <taxon>Streptophyta</taxon>
        <taxon>Embryophyta</taxon>
        <taxon>Tracheophyta</taxon>
        <taxon>Spermatophyta</taxon>
        <taxon>Magnoliopsida</taxon>
        <taxon>eudicotyledons</taxon>
        <taxon>Gunneridae</taxon>
        <taxon>Pentapetalae</taxon>
        <taxon>rosids</taxon>
        <taxon>malvids</taxon>
        <taxon>Brassicales</taxon>
        <taxon>Brassicaceae</taxon>
        <taxon>Brassiceae</taxon>
        <taxon>Brassica</taxon>
    </lineage>
</organism>
<reference evidence="2 3" key="1">
    <citation type="submission" date="2021-03" db="EMBL/GenBank/DDBJ databases">
        <authorList>
            <person name="King G.J."/>
            <person name="Bancroft I."/>
            <person name="Baten A."/>
            <person name="Bloomfield J."/>
            <person name="Borpatragohain P."/>
            <person name="He Z."/>
            <person name="Irish N."/>
            <person name="Irwin J."/>
            <person name="Liu K."/>
            <person name="Mauleon R.P."/>
            <person name="Moore J."/>
            <person name="Morris R."/>
            <person name="Ostergaard L."/>
            <person name="Wang B."/>
            <person name="Wells R."/>
        </authorList>
    </citation>
    <scope>NUCLEOTIDE SEQUENCE [LARGE SCALE GENOMIC DNA]</scope>
    <source>
        <strain evidence="2">R-o-18</strain>
        <tissue evidence="2">Leaf</tissue>
    </source>
</reference>
<gene>
    <name evidence="2" type="primary">A03p052670.1_BraROA</name>
    <name evidence="2" type="ORF">IGI04_012307</name>
</gene>
<evidence type="ECO:0000256" key="1">
    <source>
        <dbReference type="SAM" id="MobiDB-lite"/>
    </source>
</evidence>